<dbReference type="InterPro" id="IPR001191">
    <property type="entry name" value="Gemini_AL1_REP"/>
</dbReference>
<evidence type="ECO:0000256" key="16">
    <source>
        <dbReference type="ARBA" id="ARBA00022723"/>
    </source>
</evidence>
<gene>
    <name evidence="35" type="primary">AC1</name>
</gene>
<dbReference type="FunFam" id="3.40.1310.20:FF:000001">
    <property type="entry name" value="Replication-associated protein"/>
    <property type="match status" value="1"/>
</dbReference>
<accession>Q209W6</accession>
<evidence type="ECO:0000256" key="1">
    <source>
        <dbReference type="ARBA" id="ARBA00004147"/>
    </source>
</evidence>
<keyword evidence="13" id="KW-0548">Nucleotidyltransferase</keyword>
<feature type="binding site" evidence="32">
    <location>
        <position position="57"/>
    </location>
    <ligand>
        <name>a divalent metal cation</name>
        <dbReference type="ChEBI" id="CHEBI:60240"/>
    </ligand>
</feature>
<dbReference type="SUPFAM" id="SSF55464">
    <property type="entry name" value="Origin of replication-binding domain, RBD-like"/>
    <property type="match status" value="1"/>
</dbReference>
<keyword evidence="12" id="KW-0808">Transferase</keyword>
<keyword evidence="10" id="KW-0945">Host-virus interaction</keyword>
<evidence type="ECO:0000256" key="2">
    <source>
        <dbReference type="ARBA" id="ARBA00004192"/>
    </source>
</evidence>
<evidence type="ECO:0000256" key="5">
    <source>
        <dbReference type="ARBA" id="ARBA00014388"/>
    </source>
</evidence>
<comment type="similarity">
    <text evidence="3">Belongs to the geminiviridae Rep protein family.</text>
</comment>
<evidence type="ECO:0000256" key="10">
    <source>
        <dbReference type="ARBA" id="ARBA00022581"/>
    </source>
</evidence>
<reference evidence="35" key="1">
    <citation type="submission" date="2006-02" db="EMBL/GenBank/DDBJ databases">
        <title>Complete nucleotide sequences of DNA A and DNA B genome of yellow mosaic virus isolate from blackgram in Ludhiana, India.</title>
        <authorList>
            <person name="Rohibakhsh A."/>
            <person name="Malathi V.G."/>
        </authorList>
    </citation>
    <scope>NUCLEOTIDE SEQUENCE</scope>
</reference>
<dbReference type="PRINTS" id="PR00228">
    <property type="entry name" value="GEMCOATCLVL1"/>
</dbReference>
<proteinExistence type="inferred from homology"/>
<evidence type="ECO:0000256" key="3">
    <source>
        <dbReference type="ARBA" id="ARBA00006240"/>
    </source>
</evidence>
<dbReference type="GO" id="GO:0016779">
    <property type="term" value="F:nucleotidyltransferase activity"/>
    <property type="evidence" value="ECO:0007669"/>
    <property type="project" value="UniProtKB-KW"/>
</dbReference>
<keyword evidence="19" id="KW-0863">Zinc-finger</keyword>
<keyword evidence="16 32" id="KW-0479">Metal-binding</keyword>
<evidence type="ECO:0000256" key="7">
    <source>
        <dbReference type="ARBA" id="ARBA00022463"/>
    </source>
</evidence>
<evidence type="ECO:0000256" key="24">
    <source>
        <dbReference type="ARBA" id="ARBA00023124"/>
    </source>
</evidence>
<dbReference type="GO" id="GO:0003677">
    <property type="term" value="F:DNA binding"/>
    <property type="evidence" value="ECO:0007669"/>
    <property type="project" value="UniProtKB-KW"/>
</dbReference>
<evidence type="ECO:0000256" key="15">
    <source>
        <dbReference type="ARBA" id="ARBA00022722"/>
    </source>
</evidence>
<keyword evidence="25" id="KW-0238">DNA-binding</keyword>
<dbReference type="GO" id="GO:0004386">
    <property type="term" value="F:helicase activity"/>
    <property type="evidence" value="ECO:0007669"/>
    <property type="project" value="UniProtKB-KW"/>
</dbReference>
<protein>
    <recommendedName>
        <fullName evidence="6">Replication-associated protein</fullName>
    </recommendedName>
    <alternativeName>
        <fullName evidence="5">Transcriptional activator protein</fullName>
    </alternativeName>
</protein>
<evidence type="ECO:0000256" key="9">
    <source>
        <dbReference type="ARBA" id="ARBA00022562"/>
    </source>
</evidence>
<keyword evidence="7" id="KW-0941">Suppressor of RNA silencing</keyword>
<feature type="compositionally biased region" description="Polar residues" evidence="33">
    <location>
        <begin position="411"/>
        <end position="438"/>
    </location>
</feature>
<keyword evidence="23" id="KW-0067">ATP-binding</keyword>
<evidence type="ECO:0000256" key="4">
    <source>
        <dbReference type="ARBA" id="ARBA00007672"/>
    </source>
</evidence>
<comment type="similarity">
    <text evidence="4">Belongs to the geminiviridae transcriptional activator protein family.</text>
</comment>
<evidence type="ECO:0000256" key="30">
    <source>
        <dbReference type="ARBA" id="ARBA00024923"/>
    </source>
</evidence>
<evidence type="ECO:0000256" key="25">
    <source>
        <dbReference type="ARBA" id="ARBA00023125"/>
    </source>
</evidence>
<dbReference type="GO" id="GO:0019028">
    <property type="term" value="C:viral capsid"/>
    <property type="evidence" value="ECO:0007669"/>
    <property type="project" value="InterPro"/>
</dbReference>
<evidence type="ECO:0000256" key="11">
    <source>
        <dbReference type="ARBA" id="ARBA00022632"/>
    </source>
</evidence>
<keyword evidence="28" id="KW-0511">Multifunctional enzyme</keyword>
<feature type="region of interest" description="Disordered" evidence="33">
    <location>
        <begin position="409"/>
        <end position="438"/>
    </location>
</feature>
<keyword evidence="9" id="KW-1048">Host nucleus</keyword>
<evidence type="ECO:0000256" key="28">
    <source>
        <dbReference type="ARBA" id="ARBA00023268"/>
    </source>
</evidence>
<dbReference type="EMBL" id="DQ400847">
    <property type="protein sequence ID" value="ABD67440.1"/>
    <property type="molecule type" value="Genomic_DNA"/>
</dbReference>
<feature type="binding site" evidence="32">
    <location>
        <position position="59"/>
    </location>
    <ligand>
        <name>a divalent metal cation</name>
        <dbReference type="ChEBI" id="CHEBI:60240"/>
    </ligand>
</feature>
<feature type="active site" description="For DNA cleavage activity" evidence="31">
    <location>
        <position position="103"/>
    </location>
</feature>
<keyword evidence="21" id="KW-0347">Helicase</keyword>
<comment type="subcellular location">
    <subcellularLocation>
        <location evidence="2">Host cytoplasm</location>
    </subcellularLocation>
    <subcellularLocation>
        <location evidence="1">Host nucleus</location>
    </subcellularLocation>
</comment>
<keyword evidence="20" id="KW-0378">Hydrolase</keyword>
<keyword evidence="22" id="KW-0862">Zinc</keyword>
<evidence type="ECO:0000256" key="6">
    <source>
        <dbReference type="ARBA" id="ARBA00014531"/>
    </source>
</evidence>
<dbReference type="GO" id="GO:0008270">
    <property type="term" value="F:zinc ion binding"/>
    <property type="evidence" value="ECO:0007669"/>
    <property type="project" value="UniProtKB-KW"/>
</dbReference>
<feature type="binding site" evidence="32">
    <location>
        <position position="107"/>
    </location>
    <ligand>
        <name>a divalent metal cation</name>
        <dbReference type="ChEBI" id="CHEBI:60240"/>
    </ligand>
</feature>
<sequence length="469" mass="53527">MPREGRFAINAKNYFLTYPKCPLTKEDALEQLLALSTPVNKKFIRICRELHEDGQPHLHVLLQFEGKQQTKNQRFFDLHSRCRSAYYHPNIQAAKSCSDVKTYMEKDGDILDHGTFQIDGRSARGGQQSANDAYAEALNSGSKLEALLILKEKAPKDFILQFHNLNCNLSRIFTEPTQAYESPFTLESFDKVPSYISSWAERNVRDPAARPDRPISIVIEGDSRTGKTMWARAIGPHNYLCGHLDLNDKTYSNEAWYNVIDDVDPHYLKHFKEFMGAQRDWQSNVKYGKPTKIKGGIPTIFLCNPGPKSSYKSTWMKRTMLRLNSGLQRMRNSTPSKNHCSPPSIKVQHRVAKKRAIRRSRIDLKCGCSYYIHINCRNYGFSHRGEHHCSSTQEWRLYLGGAKSPLFQDHAPQSNSSRVQNDGHQAANNVQPQVEDSTGDAQVLPGLEALPLYEGDFWDDLIDLPRPII</sequence>
<organism evidence="35">
    <name type="scientific">Mungbean yellow mosaic India virus</name>
    <dbReference type="NCBI Taxonomy" id="223287"/>
    <lineage>
        <taxon>Viruses</taxon>
        <taxon>Monodnaviria</taxon>
        <taxon>Shotokuvirae</taxon>
        <taxon>Cressdnaviricota</taxon>
        <taxon>Repensiviricetes</taxon>
        <taxon>Geplafuvirales</taxon>
        <taxon>Geminiviridae</taxon>
        <taxon>Begomovirus</taxon>
        <taxon>Begomovirus vignaradiataindiaense</taxon>
    </lineage>
</organism>
<keyword evidence="14" id="KW-0235">DNA replication</keyword>
<keyword evidence="26" id="KW-0010">Activator</keyword>
<dbReference type="PROSITE" id="PS52020">
    <property type="entry name" value="CRESS_DNA_REP"/>
    <property type="match status" value="1"/>
</dbReference>
<comment type="cofactor">
    <cofactor evidence="32">
        <name>Mg(2+)</name>
        <dbReference type="ChEBI" id="CHEBI:18420"/>
    </cofactor>
    <cofactor evidence="32">
        <name>Mn(2+)</name>
        <dbReference type="ChEBI" id="CHEBI:29035"/>
    </cofactor>
    <text evidence="32">Divalent metal cations, possibly Mg(2+) or Mn(2+).</text>
</comment>
<keyword evidence="18" id="KW-0255">Endonuclease</keyword>
<dbReference type="Gene3D" id="3.40.1310.20">
    <property type="match status" value="1"/>
</dbReference>
<dbReference type="GO" id="GO:0042025">
    <property type="term" value="C:host cell nucleus"/>
    <property type="evidence" value="ECO:0007669"/>
    <property type="project" value="UniProtKB-SubCell"/>
</dbReference>
<evidence type="ECO:0000256" key="32">
    <source>
        <dbReference type="PIRSR" id="PIRSR601191-2"/>
    </source>
</evidence>
<evidence type="ECO:0000256" key="19">
    <source>
        <dbReference type="ARBA" id="ARBA00022771"/>
    </source>
</evidence>
<dbReference type="GO" id="GO:0016888">
    <property type="term" value="F:DNA endonuclease activity, producing 5'-phosphomonoesters"/>
    <property type="evidence" value="ECO:0007669"/>
    <property type="project" value="InterPro"/>
</dbReference>
<keyword evidence="27" id="KW-1035">Host cytoplasm</keyword>
<keyword evidence="15" id="KW-0540">Nuclease</keyword>
<evidence type="ECO:0000256" key="26">
    <source>
        <dbReference type="ARBA" id="ARBA00023159"/>
    </source>
</evidence>
<keyword evidence="8" id="KW-0597">Phosphoprotein</keyword>
<dbReference type="GO" id="GO:0030430">
    <property type="term" value="C:host cell cytoplasm"/>
    <property type="evidence" value="ECO:0007669"/>
    <property type="project" value="UniProtKB-SubCell"/>
</dbReference>
<dbReference type="InterPro" id="IPR000942">
    <property type="entry name" value="Gemini_AL2"/>
</dbReference>
<evidence type="ECO:0000256" key="23">
    <source>
        <dbReference type="ARBA" id="ARBA00022840"/>
    </source>
</evidence>
<dbReference type="Pfam" id="PF01440">
    <property type="entry name" value="Gemini_AL2"/>
    <property type="match status" value="1"/>
</dbReference>
<keyword evidence="24" id="KW-0190">Covalent protein-DNA linkage</keyword>
<name>Q209W6_9GEMI</name>
<evidence type="ECO:0000256" key="22">
    <source>
        <dbReference type="ARBA" id="ARBA00022833"/>
    </source>
</evidence>
<feature type="domain" description="CRESS-DNA virus Rep endonuclease" evidence="34">
    <location>
        <begin position="8"/>
        <end position="116"/>
    </location>
</feature>
<reference evidence="35" key="2">
    <citation type="journal article" date="2008" name="J. Virol. Methods">
        <title>An improved DNA isolation method and PCR protocol for efficient detection of multicomponents of begomovirus in legumes.</title>
        <authorList>
            <person name="Rouhibakhsh A."/>
            <person name="Priya J."/>
            <person name="Periasamy M."/>
            <person name="Haq Q.M."/>
            <person name="Malathi V.G."/>
        </authorList>
    </citation>
    <scope>NUCLEOTIDE SEQUENCE</scope>
</reference>
<evidence type="ECO:0000256" key="29">
    <source>
        <dbReference type="ARBA" id="ARBA00023280"/>
    </source>
</evidence>
<dbReference type="InterPro" id="IPR022692">
    <property type="entry name" value="Gemini_AL1_REP_central"/>
</dbReference>
<dbReference type="InterPro" id="IPR001301">
    <property type="entry name" value="Gemini_AL1_CLV"/>
</dbReference>
<dbReference type="GO" id="GO:0006260">
    <property type="term" value="P:DNA replication"/>
    <property type="evidence" value="ECO:0007669"/>
    <property type="project" value="UniProtKB-KW"/>
</dbReference>
<evidence type="ECO:0000256" key="27">
    <source>
        <dbReference type="ARBA" id="ARBA00023200"/>
    </source>
</evidence>
<evidence type="ECO:0000256" key="17">
    <source>
        <dbReference type="ARBA" id="ARBA00022741"/>
    </source>
</evidence>
<keyword evidence="17" id="KW-0547">Nucleotide-binding</keyword>
<evidence type="ECO:0000256" key="13">
    <source>
        <dbReference type="ARBA" id="ARBA00022695"/>
    </source>
</evidence>
<evidence type="ECO:0000256" key="8">
    <source>
        <dbReference type="ARBA" id="ARBA00022553"/>
    </source>
</evidence>
<evidence type="ECO:0000256" key="21">
    <source>
        <dbReference type="ARBA" id="ARBA00022806"/>
    </source>
</evidence>
<dbReference type="PRINTS" id="PR00227">
    <property type="entry name" value="GEMCOATAL1"/>
</dbReference>
<dbReference type="GO" id="GO:0052170">
    <property type="term" value="P:symbiont-mediated suppression of host innate immune response"/>
    <property type="evidence" value="ECO:0007669"/>
    <property type="project" value="UniProtKB-KW"/>
</dbReference>
<evidence type="ECO:0000313" key="35">
    <source>
        <dbReference type="EMBL" id="ABD67440.1"/>
    </source>
</evidence>
<feature type="binding site" evidence="32">
    <location>
        <position position="49"/>
    </location>
    <ligand>
        <name>a divalent metal cation</name>
        <dbReference type="ChEBI" id="CHEBI:60240"/>
    </ligand>
</feature>
<evidence type="ECO:0000256" key="20">
    <source>
        <dbReference type="ARBA" id="ARBA00022801"/>
    </source>
</evidence>
<dbReference type="InterPro" id="IPR049912">
    <property type="entry name" value="CRESS_DNA_REP"/>
</dbReference>
<comment type="function">
    <text evidence="30">Essential for the replication of viral ssDNA. The closed circular ssDNA genome is first converted to a superhelical dsDNA. Rep binds a specific region at the genome origin of replication. It introduces an endonucleolytic nick within the conserved sequence 5'-TAATATTAC-3' in the intergenic region of the genome present in all geminiviruses, thereby initiating the rolling circle replication (RCR). Following cleavage, binds covalently to the 5'-phosphate of DNA as a tyrosyl ester. The cleavage gives rise to a free 3'-OH that serves as a primer for the cellular DNA polymerase. The polymerase synthesizes the (+) strand DNA by rolling circle mechanism. After one round of replication, a Rep-catalyzed nucleotidyl transfer reaction releases a circular single-stranded virus genome, thereby terminating the replication. Displays origin-specific DNA cleavage, nucleotidyl transferase, ATPase and helicase activities.</text>
</comment>
<dbReference type="Pfam" id="PF08283">
    <property type="entry name" value="Gemini_AL1_M"/>
    <property type="match status" value="1"/>
</dbReference>
<evidence type="ECO:0000259" key="34">
    <source>
        <dbReference type="PROSITE" id="PS52020"/>
    </source>
</evidence>
<evidence type="ECO:0000256" key="33">
    <source>
        <dbReference type="SAM" id="MobiDB-lite"/>
    </source>
</evidence>
<dbReference type="GO" id="GO:0005524">
    <property type="term" value="F:ATP binding"/>
    <property type="evidence" value="ECO:0007669"/>
    <property type="project" value="UniProtKB-KW"/>
</dbReference>
<dbReference type="Pfam" id="PF00799">
    <property type="entry name" value="Gemini_AL1"/>
    <property type="match status" value="1"/>
</dbReference>
<keyword evidence="29" id="KW-0899">Viral immunoevasion</keyword>
<evidence type="ECO:0000256" key="18">
    <source>
        <dbReference type="ARBA" id="ARBA00022759"/>
    </source>
</evidence>
<evidence type="ECO:0000256" key="14">
    <source>
        <dbReference type="ARBA" id="ARBA00022705"/>
    </source>
</evidence>
<keyword evidence="11" id="KW-1090">Inhibition of host innate immune response by virus</keyword>
<evidence type="ECO:0000256" key="31">
    <source>
        <dbReference type="PIRSR" id="PIRSR601191-1"/>
    </source>
</evidence>
<dbReference type="GO" id="GO:0005198">
    <property type="term" value="F:structural molecule activity"/>
    <property type="evidence" value="ECO:0007669"/>
    <property type="project" value="InterPro"/>
</dbReference>
<evidence type="ECO:0000256" key="12">
    <source>
        <dbReference type="ARBA" id="ARBA00022679"/>
    </source>
</evidence>